<keyword evidence="3" id="KW-1185">Reference proteome</keyword>
<geneLocation type="plasmid" evidence="3">
    <name>pdfi3</name>
</geneLocation>
<keyword evidence="1" id="KW-1133">Transmembrane helix</keyword>
<evidence type="ECO:0000256" key="1">
    <source>
        <dbReference type="SAM" id="Phobius"/>
    </source>
</evidence>
<evidence type="ECO:0000313" key="2">
    <source>
        <dbReference type="EMBL" id="ASN83187.1"/>
    </source>
</evidence>
<dbReference type="EMBL" id="CP021084">
    <property type="protein sequence ID" value="ASN83187.1"/>
    <property type="molecule type" value="Genomic_DNA"/>
</dbReference>
<evidence type="ECO:0008006" key="4">
    <source>
        <dbReference type="Google" id="ProtNLM"/>
    </source>
</evidence>
<keyword evidence="1" id="KW-0812">Transmembrane</keyword>
<dbReference type="AlphaFoldDB" id="A0A221T2N6"/>
<gene>
    <name evidence="2" type="ORF">DFI_18475</name>
</gene>
<sequence length="180" mass="17537">MKLAVFPSVGQLQRFLQDLECRGVNVDDVSVLHSARSGDGSAEGAAADAAVFRVRAGGEHGLMTGAGIGALTGLGLGALLVTAGPFALAPLLGMAAIGAGTDAVSGLVAGMVGGAGSAVVDRIGQKAGRSGANDVQLDEPVCAVARQAIETGGGVVALRSDTLSGDDLQRAASAHGGHVL</sequence>
<proteinExistence type="predicted"/>
<evidence type="ECO:0000313" key="3">
    <source>
        <dbReference type="Proteomes" id="UP000259030"/>
    </source>
</evidence>
<dbReference type="KEGG" id="dfc:DFI_18475"/>
<dbReference type="Proteomes" id="UP000259030">
    <property type="component" value="Plasmid pDFI3"/>
</dbReference>
<accession>A0A221T2N6</accession>
<feature type="transmembrane region" description="Helical" evidence="1">
    <location>
        <begin position="94"/>
        <end position="120"/>
    </location>
</feature>
<keyword evidence="2" id="KW-0614">Plasmid</keyword>
<protein>
    <recommendedName>
        <fullName evidence="4">DUF1269 domain-containing protein</fullName>
    </recommendedName>
</protein>
<name>A0A221T2N6_9DEIO</name>
<organism evidence="2 3">
    <name type="scientific">Deinococcus ficus</name>
    <dbReference type="NCBI Taxonomy" id="317577"/>
    <lineage>
        <taxon>Bacteria</taxon>
        <taxon>Thermotogati</taxon>
        <taxon>Deinococcota</taxon>
        <taxon>Deinococci</taxon>
        <taxon>Deinococcales</taxon>
        <taxon>Deinococcaceae</taxon>
        <taxon>Deinococcus</taxon>
    </lineage>
</organism>
<feature type="transmembrane region" description="Helical" evidence="1">
    <location>
        <begin position="62"/>
        <end position="88"/>
    </location>
</feature>
<dbReference type="RefSeq" id="WP_027464348.1">
    <property type="nucleotide sequence ID" value="NZ_CP021084.1"/>
</dbReference>
<keyword evidence="1" id="KW-0472">Membrane</keyword>
<reference evidence="2 3" key="1">
    <citation type="submission" date="2017-05" db="EMBL/GenBank/DDBJ databases">
        <title>The complete genome sequence of Deinococcus ficus isolated from the rhizosphere of the Ficus religiosa L. in Taiwan.</title>
        <authorList>
            <person name="Wu K.-M."/>
            <person name="Liao T.-L."/>
            <person name="Liu Y.-M."/>
            <person name="Young C.-C."/>
            <person name="Tsai S.-F."/>
        </authorList>
    </citation>
    <scope>NUCLEOTIDE SEQUENCE [LARGE SCALE GENOMIC DNA]</scope>
    <source>
        <strain evidence="2 3">CC-FR2-10</strain>
        <plasmid evidence="3">pdfi3</plasmid>
    </source>
</reference>